<comment type="similarity">
    <text evidence="2">Belongs to the 4HPPD family.</text>
</comment>
<keyword evidence="8" id="KW-1185">Reference proteome</keyword>
<dbReference type="CDD" id="cd07250">
    <property type="entry name" value="HPPD_C_like"/>
    <property type="match status" value="1"/>
</dbReference>
<evidence type="ECO:0000313" key="7">
    <source>
        <dbReference type="EMBL" id="USG59488.1"/>
    </source>
</evidence>
<keyword evidence="7" id="KW-0560">Oxidoreductase</keyword>
<dbReference type="PROSITE" id="PS51819">
    <property type="entry name" value="VOC"/>
    <property type="match status" value="2"/>
</dbReference>
<dbReference type="PANTHER" id="PTHR11959">
    <property type="entry name" value="4-HYDROXYPHENYLPYRUVATE DIOXYGENASE"/>
    <property type="match status" value="1"/>
</dbReference>
<evidence type="ECO:0000256" key="4">
    <source>
        <dbReference type="ARBA" id="ARBA00022737"/>
    </source>
</evidence>
<accession>A0ABY4VX24</accession>
<dbReference type="CDD" id="cd08342">
    <property type="entry name" value="HPPD_N_like"/>
    <property type="match status" value="1"/>
</dbReference>
<dbReference type="Gene3D" id="3.10.180.10">
    <property type="entry name" value="2,3-Dihydroxybiphenyl 1,2-Dioxygenase, domain 1"/>
    <property type="match status" value="2"/>
</dbReference>
<comment type="cofactor">
    <cofactor evidence="1">
        <name>Fe cation</name>
        <dbReference type="ChEBI" id="CHEBI:24875"/>
    </cofactor>
</comment>
<proteinExistence type="inferred from homology"/>
<dbReference type="InterPro" id="IPR037523">
    <property type="entry name" value="VOC_core"/>
</dbReference>
<keyword evidence="5" id="KW-0408">Iron</keyword>
<evidence type="ECO:0000259" key="6">
    <source>
        <dbReference type="PROSITE" id="PS51819"/>
    </source>
</evidence>
<organism evidence="7 8">
    <name type="scientific">Sneathiella marina</name>
    <dbReference type="NCBI Taxonomy" id="2950108"/>
    <lineage>
        <taxon>Bacteria</taxon>
        <taxon>Pseudomonadati</taxon>
        <taxon>Pseudomonadota</taxon>
        <taxon>Alphaproteobacteria</taxon>
        <taxon>Sneathiellales</taxon>
        <taxon>Sneathiellaceae</taxon>
        <taxon>Sneathiella</taxon>
    </lineage>
</organism>
<evidence type="ECO:0000256" key="2">
    <source>
        <dbReference type="ARBA" id="ARBA00005877"/>
    </source>
</evidence>
<dbReference type="NCBIfam" id="TIGR01263">
    <property type="entry name" value="4HPPD"/>
    <property type="match status" value="1"/>
</dbReference>
<feature type="domain" description="VOC" evidence="6">
    <location>
        <begin position="13"/>
        <end position="130"/>
    </location>
</feature>
<feature type="domain" description="VOC" evidence="6">
    <location>
        <begin position="159"/>
        <end position="311"/>
    </location>
</feature>
<dbReference type="InterPro" id="IPR041736">
    <property type="entry name" value="4OHPhenylPyrv_dOase_N"/>
</dbReference>
<evidence type="ECO:0000256" key="1">
    <source>
        <dbReference type="ARBA" id="ARBA00001962"/>
    </source>
</evidence>
<dbReference type="PANTHER" id="PTHR11959:SF1">
    <property type="entry name" value="4-HYDROXYPHENYLPYRUVATE DIOXYGENASE"/>
    <property type="match status" value="1"/>
</dbReference>
<dbReference type="GO" id="GO:0003868">
    <property type="term" value="F:4-hydroxyphenylpyruvate dioxygenase activity"/>
    <property type="evidence" value="ECO:0007669"/>
    <property type="project" value="UniProtKB-EC"/>
</dbReference>
<dbReference type="InterPro" id="IPR005956">
    <property type="entry name" value="4OHPhenylPyrv_dOase"/>
</dbReference>
<gene>
    <name evidence="7" type="primary">hppD</name>
    <name evidence="7" type="ORF">NBZ79_09830</name>
</gene>
<reference evidence="7" key="1">
    <citation type="submission" date="2022-06" db="EMBL/GenBank/DDBJ databases">
        <title>Sneathiella actinostolidae sp. nov., isolated from a sea anemonein the Western Pacific Ocean.</title>
        <authorList>
            <person name="Wei M.J."/>
        </authorList>
    </citation>
    <scope>NUCLEOTIDE SEQUENCE</scope>
    <source>
        <strain evidence="7">PHK-P5</strain>
    </source>
</reference>
<dbReference type="Proteomes" id="UP001056291">
    <property type="component" value="Chromosome"/>
</dbReference>
<dbReference type="PIRSF" id="PIRSF009283">
    <property type="entry name" value="HPP_dOase"/>
    <property type="match status" value="1"/>
</dbReference>
<sequence length="352" mass="39650">MTDLWENPMETDGFEFVEYAAPDPRALGDLFVSMGFRPVSKHRSKDVTLYRQGDVNFIVNAEPDSFAQSFARIHGPCACAMAFRVKDSAKAIQKAEELGAWVVPSNAGPMELNIPAIKGIGDSLIYLVDRYGDKGSIYDVDFLPIEGEDRHPVGTGLTYIDHLTHNVHRGRMDEWSEFYERLFNFKEIRYFDIEGKLTGLKSKAMTSPCGKIRIPINESSDDKSQIQEYLNAYRGEGIQHIALGTGDIYETVQSMLKTGSVFQNTPDTYYEQLNERVKGHGEDIEKLKDLQILVDGAPTEDQGLLLQIFTQNVIGPIFFEIIQRKGNEGFGEGNFQALFESIELDQIRRGVI</sequence>
<evidence type="ECO:0000313" key="8">
    <source>
        <dbReference type="Proteomes" id="UP001056291"/>
    </source>
</evidence>
<name>A0ABY4VX24_9PROT</name>
<evidence type="ECO:0000256" key="3">
    <source>
        <dbReference type="ARBA" id="ARBA00022723"/>
    </source>
</evidence>
<keyword evidence="3" id="KW-0479">Metal-binding</keyword>
<evidence type="ECO:0000256" key="5">
    <source>
        <dbReference type="ARBA" id="ARBA00023004"/>
    </source>
</evidence>
<keyword evidence="7" id="KW-0223">Dioxygenase</keyword>
<dbReference type="EC" id="1.13.11.27" evidence="7"/>
<dbReference type="RefSeq" id="WP_251932209.1">
    <property type="nucleotide sequence ID" value="NZ_CP098747.1"/>
</dbReference>
<dbReference type="Pfam" id="PF14696">
    <property type="entry name" value="Glyoxalase_5"/>
    <property type="match status" value="1"/>
</dbReference>
<dbReference type="InterPro" id="IPR029068">
    <property type="entry name" value="Glyas_Bleomycin-R_OHBP_Dase"/>
</dbReference>
<dbReference type="EMBL" id="CP098747">
    <property type="protein sequence ID" value="USG59488.1"/>
    <property type="molecule type" value="Genomic_DNA"/>
</dbReference>
<dbReference type="InterPro" id="IPR004360">
    <property type="entry name" value="Glyas_Fos-R_dOase_dom"/>
</dbReference>
<dbReference type="InterPro" id="IPR041735">
    <property type="entry name" value="4OHPhenylPyrv_dOase_C"/>
</dbReference>
<dbReference type="Pfam" id="PF00903">
    <property type="entry name" value="Glyoxalase"/>
    <property type="match status" value="1"/>
</dbReference>
<keyword evidence="4" id="KW-0677">Repeat</keyword>
<protein>
    <submittedName>
        <fullName evidence="7">4-hydroxyphenylpyruvate dioxygenase</fullName>
        <ecNumber evidence="7">1.13.11.27</ecNumber>
    </submittedName>
</protein>
<dbReference type="SUPFAM" id="SSF54593">
    <property type="entry name" value="Glyoxalase/Bleomycin resistance protein/Dihydroxybiphenyl dioxygenase"/>
    <property type="match status" value="1"/>
</dbReference>